<dbReference type="EMBL" id="CM023491">
    <property type="protein sequence ID" value="KAH6940470.1"/>
    <property type="molecule type" value="Genomic_DNA"/>
</dbReference>
<evidence type="ECO:0000313" key="1">
    <source>
        <dbReference type="EMBL" id="KAH6940470.1"/>
    </source>
</evidence>
<comment type="caution">
    <text evidence="1">The sequence shown here is derived from an EMBL/GenBank/DDBJ whole genome shotgun (WGS) entry which is preliminary data.</text>
</comment>
<keyword evidence="2" id="KW-1185">Reference proteome</keyword>
<gene>
    <name evidence="1" type="ORF">HPB50_000077</name>
</gene>
<accession>A0ACB7T0T0</accession>
<dbReference type="Proteomes" id="UP000821845">
    <property type="component" value="Chromosome 11"/>
</dbReference>
<reference evidence="1" key="1">
    <citation type="submission" date="2020-05" db="EMBL/GenBank/DDBJ databases">
        <title>Large-scale comparative analyses of tick genomes elucidate their genetic diversity and vector capacities.</title>
        <authorList>
            <person name="Jia N."/>
            <person name="Wang J."/>
            <person name="Shi W."/>
            <person name="Du L."/>
            <person name="Sun Y."/>
            <person name="Zhan W."/>
            <person name="Jiang J."/>
            <person name="Wang Q."/>
            <person name="Zhang B."/>
            <person name="Ji P."/>
            <person name="Sakyi L.B."/>
            <person name="Cui X."/>
            <person name="Yuan T."/>
            <person name="Jiang B."/>
            <person name="Yang W."/>
            <person name="Lam T.T.-Y."/>
            <person name="Chang Q."/>
            <person name="Ding S."/>
            <person name="Wang X."/>
            <person name="Zhu J."/>
            <person name="Ruan X."/>
            <person name="Zhao L."/>
            <person name="Wei J."/>
            <person name="Que T."/>
            <person name="Du C."/>
            <person name="Cheng J."/>
            <person name="Dai P."/>
            <person name="Han X."/>
            <person name="Huang E."/>
            <person name="Gao Y."/>
            <person name="Liu J."/>
            <person name="Shao H."/>
            <person name="Ye R."/>
            <person name="Li L."/>
            <person name="Wei W."/>
            <person name="Wang X."/>
            <person name="Wang C."/>
            <person name="Yang T."/>
            <person name="Huo Q."/>
            <person name="Li W."/>
            <person name="Guo W."/>
            <person name="Chen H."/>
            <person name="Zhou L."/>
            <person name="Ni X."/>
            <person name="Tian J."/>
            <person name="Zhou Y."/>
            <person name="Sheng Y."/>
            <person name="Liu T."/>
            <person name="Pan Y."/>
            <person name="Xia L."/>
            <person name="Li J."/>
            <person name="Zhao F."/>
            <person name="Cao W."/>
        </authorList>
    </citation>
    <scope>NUCLEOTIDE SEQUENCE</scope>
    <source>
        <strain evidence="1">Hyas-2018</strain>
    </source>
</reference>
<proteinExistence type="predicted"/>
<organism evidence="1 2">
    <name type="scientific">Hyalomma asiaticum</name>
    <name type="common">Tick</name>
    <dbReference type="NCBI Taxonomy" id="266040"/>
    <lineage>
        <taxon>Eukaryota</taxon>
        <taxon>Metazoa</taxon>
        <taxon>Ecdysozoa</taxon>
        <taxon>Arthropoda</taxon>
        <taxon>Chelicerata</taxon>
        <taxon>Arachnida</taxon>
        <taxon>Acari</taxon>
        <taxon>Parasitiformes</taxon>
        <taxon>Ixodida</taxon>
        <taxon>Ixodoidea</taxon>
        <taxon>Ixodidae</taxon>
        <taxon>Hyalomminae</taxon>
        <taxon>Hyalomma</taxon>
    </lineage>
</organism>
<name>A0ACB7T0T0_HYAAI</name>
<evidence type="ECO:0000313" key="2">
    <source>
        <dbReference type="Proteomes" id="UP000821845"/>
    </source>
</evidence>
<sequence>MPLVGICQMLRVTIITTITSFLVFVSRAVARPRKPFLRPISCRASAESFRLSSGGSGKTVLMVVVLLLLISGVVGIYLMTSSPSTNNSGDSDDSGGGSGTSGGGVSYGGGTSGGKPPSPPSYVKGVPARAVICTVNGQAVYPSMLPFDPLCDMLIFCHVTLRNADIVGTDNKVSFDTFKKVMAKYETQAGISFDIRYVTAKDLNSTYEPAFDKLVNNSRIVHYGVLDVWASSSDFKNVYEKAKDVLKTCEAGYIKKGVFPGVNVAFAKSDPSYVFLFEDDESLKYKGFCAAPHSNVRISNSQPAADTVIVYTAVGWIEKRSIGYSHPPSIFKRRLYNGTAAAQANRAPDILSEEDRI</sequence>
<protein>
    <submittedName>
        <fullName evidence="1">Uncharacterized protein</fullName>
    </submittedName>
</protein>